<evidence type="ECO:0000256" key="1">
    <source>
        <dbReference type="ARBA" id="ARBA00022999"/>
    </source>
</evidence>
<dbReference type="GO" id="GO:0030971">
    <property type="term" value="F:receptor tyrosine kinase binding"/>
    <property type="evidence" value="ECO:0007669"/>
    <property type="project" value="TreeGrafter"/>
</dbReference>
<reference evidence="5 6" key="2">
    <citation type="submission" date="2018-11" db="EMBL/GenBank/DDBJ databases">
        <authorList>
            <consortium name="Pathogen Informatics"/>
        </authorList>
    </citation>
    <scope>NUCLEOTIDE SEQUENCE [LARGE SCALE GENOMIC DNA]</scope>
</reference>
<dbReference type="WBParaSite" id="TTAC_0000544501-mRNA-1">
    <property type="protein sequence ID" value="TTAC_0000544501-mRNA-1"/>
    <property type="gene ID" value="TTAC_0000544501"/>
</dbReference>
<evidence type="ECO:0000313" key="6">
    <source>
        <dbReference type="Proteomes" id="UP000274429"/>
    </source>
</evidence>
<evidence type="ECO:0000256" key="3">
    <source>
        <dbReference type="SAM" id="MobiDB-lite"/>
    </source>
</evidence>
<organism evidence="7">
    <name type="scientific">Hydatigena taeniaeformis</name>
    <name type="common">Feline tapeworm</name>
    <name type="synonym">Taenia taeniaeformis</name>
    <dbReference type="NCBI Taxonomy" id="6205"/>
    <lineage>
        <taxon>Eukaryota</taxon>
        <taxon>Metazoa</taxon>
        <taxon>Spiralia</taxon>
        <taxon>Lophotrochozoa</taxon>
        <taxon>Platyhelminthes</taxon>
        <taxon>Cestoda</taxon>
        <taxon>Eucestoda</taxon>
        <taxon>Cyclophyllidea</taxon>
        <taxon>Taeniidae</taxon>
        <taxon>Hydatigera</taxon>
    </lineage>
</organism>
<dbReference type="OrthoDB" id="535945at2759"/>
<evidence type="ECO:0000256" key="2">
    <source>
        <dbReference type="PROSITE-ProRule" id="PRU00191"/>
    </source>
</evidence>
<sequence length="89" mass="9808">GGGSSGRQSGEPTGISPHSVGYFHGKITRDQAEAALFAHKALEGLFLLRESVHQNYAISICHGGRVHHYNIEKQPDGSYQIRTGMWHCY</sequence>
<dbReference type="GO" id="GO:0016477">
    <property type="term" value="P:cell migration"/>
    <property type="evidence" value="ECO:0007669"/>
    <property type="project" value="TreeGrafter"/>
</dbReference>
<accession>A0A0R3WXF5</accession>
<evidence type="ECO:0000313" key="7">
    <source>
        <dbReference type="WBParaSite" id="TTAC_0000544501-mRNA-1"/>
    </source>
</evidence>
<dbReference type="Proteomes" id="UP000274429">
    <property type="component" value="Unassembled WGS sequence"/>
</dbReference>
<dbReference type="Gene3D" id="3.30.505.10">
    <property type="entry name" value="SH2 domain"/>
    <property type="match status" value="1"/>
</dbReference>
<dbReference type="GO" id="GO:0007167">
    <property type="term" value="P:enzyme-linked receptor protein signaling pathway"/>
    <property type="evidence" value="ECO:0007669"/>
    <property type="project" value="TreeGrafter"/>
</dbReference>
<name>A0A0R3WXF5_HYDTA</name>
<dbReference type="PANTHER" id="PTHR19969">
    <property type="entry name" value="SH2-SH3 ADAPTOR PROTEIN-RELATED"/>
    <property type="match status" value="1"/>
</dbReference>
<keyword evidence="6" id="KW-1185">Reference proteome</keyword>
<keyword evidence="1 2" id="KW-0727">SH2 domain</keyword>
<reference evidence="7" key="1">
    <citation type="submission" date="2017-02" db="UniProtKB">
        <authorList>
            <consortium name="WormBaseParasite"/>
        </authorList>
    </citation>
    <scope>IDENTIFICATION</scope>
</reference>
<dbReference type="GO" id="GO:0035591">
    <property type="term" value="F:signaling adaptor activity"/>
    <property type="evidence" value="ECO:0007669"/>
    <property type="project" value="TreeGrafter"/>
</dbReference>
<dbReference type="PANTHER" id="PTHR19969:SF5">
    <property type="entry name" value="CRK-LIKE PROTEIN"/>
    <property type="match status" value="1"/>
</dbReference>
<proteinExistence type="predicted"/>
<evidence type="ECO:0000313" key="5">
    <source>
        <dbReference type="EMBL" id="VDM26972.1"/>
    </source>
</evidence>
<dbReference type="InterPro" id="IPR051184">
    <property type="entry name" value="Tyrosine-phos_adapter"/>
</dbReference>
<dbReference type="EMBL" id="UYWX01007480">
    <property type="protein sequence ID" value="VDM26972.1"/>
    <property type="molecule type" value="Genomic_DNA"/>
</dbReference>
<gene>
    <name evidence="5" type="ORF">TTAC_LOCUS5430</name>
</gene>
<dbReference type="InterPro" id="IPR036860">
    <property type="entry name" value="SH2_dom_sf"/>
</dbReference>
<dbReference type="PRINTS" id="PR00401">
    <property type="entry name" value="SH2DOMAIN"/>
</dbReference>
<feature type="region of interest" description="Disordered" evidence="3">
    <location>
        <begin position="1"/>
        <end position="20"/>
    </location>
</feature>
<dbReference type="PROSITE" id="PS50001">
    <property type="entry name" value="SH2"/>
    <property type="match status" value="1"/>
</dbReference>
<dbReference type="GO" id="GO:0005737">
    <property type="term" value="C:cytoplasm"/>
    <property type="evidence" value="ECO:0007669"/>
    <property type="project" value="TreeGrafter"/>
</dbReference>
<feature type="compositionally biased region" description="Polar residues" evidence="3">
    <location>
        <begin position="1"/>
        <end position="11"/>
    </location>
</feature>
<dbReference type="AlphaFoldDB" id="A0A0R3WXF5"/>
<feature type="domain" description="SH2" evidence="4">
    <location>
        <begin position="22"/>
        <end position="89"/>
    </location>
</feature>
<dbReference type="STRING" id="6205.A0A0R3WXF5"/>
<dbReference type="SMART" id="SM00252">
    <property type="entry name" value="SH2"/>
    <property type="match status" value="1"/>
</dbReference>
<dbReference type="InterPro" id="IPR000980">
    <property type="entry name" value="SH2"/>
</dbReference>
<dbReference type="SUPFAM" id="SSF55550">
    <property type="entry name" value="SH2 domain"/>
    <property type="match status" value="1"/>
</dbReference>
<evidence type="ECO:0000259" key="4">
    <source>
        <dbReference type="PROSITE" id="PS50001"/>
    </source>
</evidence>
<dbReference type="Pfam" id="PF00017">
    <property type="entry name" value="SH2"/>
    <property type="match status" value="1"/>
</dbReference>
<protein>
    <submittedName>
        <fullName evidence="7">SH2 domain-containing protein</fullName>
    </submittedName>
</protein>